<proteinExistence type="predicted"/>
<organism evidence="1 2">
    <name type="scientific">Pseudoalteromonas arctica A 37-1-2</name>
    <dbReference type="NCBI Taxonomy" id="1117313"/>
    <lineage>
        <taxon>Bacteria</taxon>
        <taxon>Pseudomonadati</taxon>
        <taxon>Pseudomonadota</taxon>
        <taxon>Gammaproteobacteria</taxon>
        <taxon>Alteromonadales</taxon>
        <taxon>Pseudoalteromonadaceae</taxon>
        <taxon>Pseudoalteromonas</taxon>
    </lineage>
</organism>
<evidence type="ECO:0000313" key="1">
    <source>
        <dbReference type="EMBL" id="ATC88936.1"/>
    </source>
</evidence>
<dbReference type="EMBL" id="CP011026">
    <property type="protein sequence ID" value="ATC88936.1"/>
    <property type="molecule type" value="Genomic_DNA"/>
</dbReference>
<name>A0A290SA19_9GAMM</name>
<accession>A0A290SA19</accession>
<dbReference type="AlphaFoldDB" id="A0A290SA19"/>
<dbReference type="Proteomes" id="UP000016505">
    <property type="component" value="Chromosome II"/>
</dbReference>
<reference evidence="1 2" key="1">
    <citation type="journal article" date="2012" name="J. Bacteriol.">
        <title>Genome sequences of type strains of seven species of the marine bacterium Pseudoalteromonas.</title>
        <authorList>
            <person name="Xie B.B."/>
            <person name="Shu Y.L."/>
            <person name="Qin Q.L."/>
            <person name="Rong J.C."/>
            <person name="Zhang X.Y."/>
            <person name="Chen X.L."/>
            <person name="Shi M."/>
            <person name="He H.L."/>
            <person name="Zhou B.C."/>
            <person name="Zhang Y.Z."/>
        </authorList>
    </citation>
    <scope>NUCLEOTIDE SEQUENCE [LARGE SCALE GENOMIC DNA]</scope>
    <source>
        <strain evidence="1 2">A 37-1-2</strain>
    </source>
</reference>
<evidence type="ECO:0000313" key="2">
    <source>
        <dbReference type="Proteomes" id="UP000016505"/>
    </source>
</evidence>
<dbReference type="KEGG" id="part:PARC_b0775"/>
<gene>
    <name evidence="1" type="ORF">PARC_b0775</name>
</gene>
<protein>
    <submittedName>
        <fullName evidence="1">Uncharacterized protein</fullName>
    </submittedName>
</protein>
<sequence length="41" mass="4616">MIKHSLLVPPKERAFYRIAVNGAKPIPFQSTGFALQISFEI</sequence>